<dbReference type="Gene3D" id="1.10.3720.10">
    <property type="entry name" value="MetI-like"/>
    <property type="match status" value="1"/>
</dbReference>
<feature type="domain" description="ABC transmembrane type-1" evidence="9">
    <location>
        <begin position="132"/>
        <end position="322"/>
    </location>
</feature>
<dbReference type="EMBL" id="JACIFZ010000009">
    <property type="protein sequence ID" value="MBB4224872.1"/>
    <property type="molecule type" value="Genomic_DNA"/>
</dbReference>
<dbReference type="GO" id="GO:0055085">
    <property type="term" value="P:transmembrane transport"/>
    <property type="evidence" value="ECO:0007669"/>
    <property type="project" value="InterPro"/>
</dbReference>
<dbReference type="Pfam" id="PF12911">
    <property type="entry name" value="OppC_N"/>
    <property type="match status" value="1"/>
</dbReference>
<comment type="subcellular location">
    <subcellularLocation>
        <location evidence="1 7">Cell membrane</location>
        <topology evidence="1 7">Multi-pass membrane protein</topology>
    </subcellularLocation>
</comment>
<feature type="transmembrane region" description="Helical" evidence="7">
    <location>
        <begin position="134"/>
        <end position="159"/>
    </location>
</feature>
<evidence type="ECO:0000259" key="9">
    <source>
        <dbReference type="PROSITE" id="PS50928"/>
    </source>
</evidence>
<feature type="transmembrane region" description="Helical" evidence="7">
    <location>
        <begin position="301"/>
        <end position="322"/>
    </location>
</feature>
<keyword evidence="2 7" id="KW-0813">Transport</keyword>
<evidence type="ECO:0000313" key="11">
    <source>
        <dbReference type="Proteomes" id="UP000524450"/>
    </source>
</evidence>
<dbReference type="Proteomes" id="UP000524450">
    <property type="component" value="Unassembled WGS sequence"/>
</dbReference>
<evidence type="ECO:0000256" key="3">
    <source>
        <dbReference type="ARBA" id="ARBA00022475"/>
    </source>
</evidence>
<sequence>MSAVPADPVEREGAGGPAVEAPASKPAVQAAAAVSASAPATLSRSRSAWRDLLVQLFESRLATAASVLLVVVVLAVTLAPWIAPQNPYDLGSLDILDSKLPPGSLSGDGTMRYWLGSDEQGRDLLSTILYGLRISLYVGVLATSGALLIGTLMGLIAAYARGWVDSLIMRIVDIQLALPGVLIALMLLSILGKGIDKVVIALVVGGWAFLARAARASAMVERDKEYMEAALGLGFSPARRLLRHLLPNCMPPLMVLATIGFAEAIAAEAALSFLGVGVPASEPSLGMLTANGFDYLMSGKYWLSLFPGLALALTILAFNIVGDRLRQIVNPRGVR</sequence>
<evidence type="ECO:0000256" key="2">
    <source>
        <dbReference type="ARBA" id="ARBA00022448"/>
    </source>
</evidence>
<proteinExistence type="inferred from homology"/>
<dbReference type="GO" id="GO:0005886">
    <property type="term" value="C:plasma membrane"/>
    <property type="evidence" value="ECO:0007669"/>
    <property type="project" value="UniProtKB-SubCell"/>
</dbReference>
<keyword evidence="3" id="KW-1003">Cell membrane</keyword>
<dbReference type="SUPFAM" id="SSF161098">
    <property type="entry name" value="MetI-like"/>
    <property type="match status" value="1"/>
</dbReference>
<dbReference type="RefSeq" id="WP_184641738.1">
    <property type="nucleotide sequence ID" value="NZ_JACIFZ010000009.1"/>
</dbReference>
<name>A0A840FVS0_9BURK</name>
<evidence type="ECO:0000256" key="8">
    <source>
        <dbReference type="SAM" id="MobiDB-lite"/>
    </source>
</evidence>
<dbReference type="InterPro" id="IPR025966">
    <property type="entry name" value="OppC_N"/>
</dbReference>
<evidence type="ECO:0000256" key="6">
    <source>
        <dbReference type="ARBA" id="ARBA00023136"/>
    </source>
</evidence>
<dbReference type="InterPro" id="IPR050366">
    <property type="entry name" value="BP-dependent_transpt_permease"/>
</dbReference>
<feature type="transmembrane region" description="Helical" evidence="7">
    <location>
        <begin position="61"/>
        <end position="83"/>
    </location>
</feature>
<feature type="transmembrane region" description="Helical" evidence="7">
    <location>
        <begin position="253"/>
        <end position="281"/>
    </location>
</feature>
<evidence type="ECO:0000256" key="4">
    <source>
        <dbReference type="ARBA" id="ARBA00022692"/>
    </source>
</evidence>
<dbReference type="CDD" id="cd06261">
    <property type="entry name" value="TM_PBP2"/>
    <property type="match status" value="1"/>
</dbReference>
<dbReference type="PANTHER" id="PTHR43386">
    <property type="entry name" value="OLIGOPEPTIDE TRANSPORT SYSTEM PERMEASE PROTEIN APPC"/>
    <property type="match status" value="1"/>
</dbReference>
<keyword evidence="5 7" id="KW-1133">Transmembrane helix</keyword>
<dbReference type="PANTHER" id="PTHR43386:SF26">
    <property type="entry name" value="ABC TRANSPORTER PERMEASE PROTEIN"/>
    <property type="match status" value="1"/>
</dbReference>
<evidence type="ECO:0000256" key="1">
    <source>
        <dbReference type="ARBA" id="ARBA00004651"/>
    </source>
</evidence>
<reference evidence="10 11" key="1">
    <citation type="submission" date="2020-08" db="EMBL/GenBank/DDBJ databases">
        <title>Genomic Encyclopedia of Type Strains, Phase IV (KMG-V): Genome sequencing to study the core and pangenomes of soil and plant-associated prokaryotes.</title>
        <authorList>
            <person name="Whitman W."/>
        </authorList>
    </citation>
    <scope>NUCLEOTIDE SEQUENCE [LARGE SCALE GENOMIC DNA]</scope>
    <source>
        <strain evidence="10 11">34/80</strain>
    </source>
</reference>
<dbReference type="PROSITE" id="PS50928">
    <property type="entry name" value="ABC_TM1"/>
    <property type="match status" value="1"/>
</dbReference>
<dbReference type="InterPro" id="IPR035906">
    <property type="entry name" value="MetI-like_sf"/>
</dbReference>
<protein>
    <submittedName>
        <fullName evidence="10">Peptide/nickel transport system permease protein</fullName>
    </submittedName>
</protein>
<dbReference type="Pfam" id="PF00528">
    <property type="entry name" value="BPD_transp_1"/>
    <property type="match status" value="1"/>
</dbReference>
<feature type="transmembrane region" description="Helical" evidence="7">
    <location>
        <begin position="198"/>
        <end position="214"/>
    </location>
</feature>
<evidence type="ECO:0000256" key="7">
    <source>
        <dbReference type="RuleBase" id="RU363032"/>
    </source>
</evidence>
<comment type="similarity">
    <text evidence="7">Belongs to the binding-protein-dependent transport system permease family.</text>
</comment>
<organism evidence="10 11">
    <name type="scientific">Variovorax guangxiensis</name>
    <dbReference type="NCBI Taxonomy" id="1775474"/>
    <lineage>
        <taxon>Bacteria</taxon>
        <taxon>Pseudomonadati</taxon>
        <taxon>Pseudomonadota</taxon>
        <taxon>Betaproteobacteria</taxon>
        <taxon>Burkholderiales</taxon>
        <taxon>Comamonadaceae</taxon>
        <taxon>Variovorax</taxon>
    </lineage>
</organism>
<dbReference type="AlphaFoldDB" id="A0A840FVS0"/>
<accession>A0A840FVS0</accession>
<keyword evidence="6 7" id="KW-0472">Membrane</keyword>
<feature type="transmembrane region" description="Helical" evidence="7">
    <location>
        <begin position="171"/>
        <end position="192"/>
    </location>
</feature>
<evidence type="ECO:0000313" key="10">
    <source>
        <dbReference type="EMBL" id="MBB4224872.1"/>
    </source>
</evidence>
<dbReference type="InterPro" id="IPR000515">
    <property type="entry name" value="MetI-like"/>
</dbReference>
<feature type="region of interest" description="Disordered" evidence="8">
    <location>
        <begin position="1"/>
        <end position="21"/>
    </location>
</feature>
<comment type="caution">
    <text evidence="10">The sequence shown here is derived from an EMBL/GenBank/DDBJ whole genome shotgun (WGS) entry which is preliminary data.</text>
</comment>
<gene>
    <name evidence="10" type="ORF">GGD71_005681</name>
</gene>
<keyword evidence="4 7" id="KW-0812">Transmembrane</keyword>
<evidence type="ECO:0000256" key="5">
    <source>
        <dbReference type="ARBA" id="ARBA00022989"/>
    </source>
</evidence>